<protein>
    <submittedName>
        <fullName evidence="1">NnrS</fullName>
    </submittedName>
</protein>
<proteinExistence type="predicted"/>
<dbReference type="Pfam" id="PF05940">
    <property type="entry name" value="NnrS"/>
    <property type="match status" value="1"/>
</dbReference>
<dbReference type="KEGG" id="doe:DENOEST_2175"/>
<evidence type="ECO:0000313" key="2">
    <source>
        <dbReference type="Proteomes" id="UP000515733"/>
    </source>
</evidence>
<sequence>MTLNDHSLWTLGFRPFFILAMLSGLALPLIWALMFTGRMAPPVANFSMVQWHAHEMFFGFGWALLGGFLLTASRSWLSVRGYHGPALAFLAAAWIFERIGMGFGGAWPDWLFLLSNNLFLGAIVAMLSWALIRHRKTDSYRDNYFFLLILPAFLLAKSFMLSPEHFALGTGMALALFRVAFLVMLERTVTAFMKSAFQANILRHARLDGAIKLLALVLVAAGTLPTGLMIVLETALAALLLGRFFYWHPRLALSRIDIGIMYLGYLGIVAQLLVDALDRSGHGAWVGALPVHLFTFGVMGLIIPAMMVRISKGHTGRQVMFDRGDKLCLWIMIAGLALRVAAPQFNAAFYPGWVMLAAACWCTCFSILGWRYVPFLVRPRVDGRPH</sequence>
<reference evidence="1 2" key="1">
    <citation type="submission" date="2020-03" db="EMBL/GenBank/DDBJ databases">
        <authorList>
            <consortium name="Genoscope - CEA"/>
            <person name="William W."/>
        </authorList>
    </citation>
    <scope>NUCLEOTIDE SEQUENCE [LARGE SCALE GENOMIC DNA]</scope>
    <source>
        <strain evidence="2">DSM 16959</strain>
    </source>
</reference>
<dbReference type="Proteomes" id="UP000515733">
    <property type="component" value="Chromosome"/>
</dbReference>
<dbReference type="OrthoDB" id="9770040at2"/>
<evidence type="ECO:0000313" key="1">
    <source>
        <dbReference type="EMBL" id="CAB1369340.1"/>
    </source>
</evidence>
<accession>A0A6S6XTL3</accession>
<dbReference type="EMBL" id="LR778301">
    <property type="protein sequence ID" value="CAB1369340.1"/>
    <property type="molecule type" value="Genomic_DNA"/>
</dbReference>
<dbReference type="AlphaFoldDB" id="A0A6S6XTL3"/>
<organism evidence="1 2">
    <name type="scientific">Denitratisoma oestradiolicum</name>
    <dbReference type="NCBI Taxonomy" id="311182"/>
    <lineage>
        <taxon>Bacteria</taxon>
        <taxon>Pseudomonadati</taxon>
        <taxon>Pseudomonadota</taxon>
        <taxon>Betaproteobacteria</taxon>
        <taxon>Nitrosomonadales</taxon>
        <taxon>Sterolibacteriaceae</taxon>
        <taxon>Denitratisoma</taxon>
    </lineage>
</organism>
<keyword evidence="2" id="KW-1185">Reference proteome</keyword>
<gene>
    <name evidence="1" type="ORF">DENOEST_2175</name>
</gene>
<dbReference type="InterPro" id="IPR010266">
    <property type="entry name" value="NnrS"/>
</dbReference>
<name>A0A6S6XTL3_9PROT</name>
<dbReference type="RefSeq" id="WP_145770885.1">
    <property type="nucleotide sequence ID" value="NZ_LR778301.1"/>
</dbReference>